<dbReference type="AlphaFoldDB" id="A0A9W6SQU1"/>
<protein>
    <submittedName>
        <fullName evidence="3">Uncharacterized protein</fullName>
    </submittedName>
</protein>
<accession>A0A9W6SQU1</accession>
<feature type="region of interest" description="Disordered" evidence="1">
    <location>
        <begin position="26"/>
        <end position="133"/>
    </location>
</feature>
<sequence length="158" mass="16341">MATAGLVTVASLMMAVIVAVGAASVNDDGTGSAAPEPMLAGAGEPPTGVTPTSPPDTLDASPDPTDAPVPPETSRPAPTPSPTDPTREPTPETSKTPPPQSSSPLFPTAPTSPNWPTPWPTEDGGPTAWPTDDPTYIEFPWWYWCWVQPWGAQCQPGG</sequence>
<feature type="chain" id="PRO_5040769108" evidence="2">
    <location>
        <begin position="23"/>
        <end position="158"/>
    </location>
</feature>
<dbReference type="Proteomes" id="UP001165079">
    <property type="component" value="Unassembled WGS sequence"/>
</dbReference>
<organism evidence="3 4">
    <name type="scientific">Actinorhabdospora filicis</name>
    <dbReference type="NCBI Taxonomy" id="1785913"/>
    <lineage>
        <taxon>Bacteria</taxon>
        <taxon>Bacillati</taxon>
        <taxon>Actinomycetota</taxon>
        <taxon>Actinomycetes</taxon>
        <taxon>Micromonosporales</taxon>
        <taxon>Micromonosporaceae</taxon>
        <taxon>Actinorhabdospora</taxon>
    </lineage>
</organism>
<proteinExistence type="predicted"/>
<evidence type="ECO:0000256" key="2">
    <source>
        <dbReference type="SAM" id="SignalP"/>
    </source>
</evidence>
<evidence type="ECO:0000256" key="1">
    <source>
        <dbReference type="SAM" id="MobiDB-lite"/>
    </source>
</evidence>
<dbReference type="EMBL" id="BSTX01000004">
    <property type="protein sequence ID" value="GLZ80502.1"/>
    <property type="molecule type" value="Genomic_DNA"/>
</dbReference>
<feature type="compositionally biased region" description="Pro residues" evidence="1">
    <location>
        <begin position="65"/>
        <end position="83"/>
    </location>
</feature>
<reference evidence="3" key="1">
    <citation type="submission" date="2023-03" db="EMBL/GenBank/DDBJ databases">
        <title>Actinorhabdospora filicis NBRC 111898.</title>
        <authorList>
            <person name="Ichikawa N."/>
            <person name="Sato H."/>
            <person name="Tonouchi N."/>
        </authorList>
    </citation>
    <scope>NUCLEOTIDE SEQUENCE</scope>
    <source>
        <strain evidence="3">NBRC 111898</strain>
    </source>
</reference>
<dbReference type="PRINTS" id="PR01217">
    <property type="entry name" value="PRICHEXTENSN"/>
</dbReference>
<gene>
    <name evidence="3" type="ORF">Afil01_53090</name>
</gene>
<feature type="signal peptide" evidence="2">
    <location>
        <begin position="1"/>
        <end position="22"/>
    </location>
</feature>
<name>A0A9W6SQU1_9ACTN</name>
<keyword evidence="2" id="KW-0732">Signal</keyword>
<dbReference type="RefSeq" id="WP_285665692.1">
    <property type="nucleotide sequence ID" value="NZ_BSTX01000004.1"/>
</dbReference>
<comment type="caution">
    <text evidence="3">The sequence shown here is derived from an EMBL/GenBank/DDBJ whole genome shotgun (WGS) entry which is preliminary data.</text>
</comment>
<feature type="compositionally biased region" description="Low complexity" evidence="1">
    <location>
        <begin position="102"/>
        <end position="112"/>
    </location>
</feature>
<evidence type="ECO:0000313" key="3">
    <source>
        <dbReference type="EMBL" id="GLZ80502.1"/>
    </source>
</evidence>
<keyword evidence="4" id="KW-1185">Reference proteome</keyword>
<evidence type="ECO:0000313" key="4">
    <source>
        <dbReference type="Proteomes" id="UP001165079"/>
    </source>
</evidence>